<gene>
    <name evidence="1" type="ORF">chiPu_0026188</name>
</gene>
<comment type="caution">
    <text evidence="1">The sequence shown here is derived from an EMBL/GenBank/DDBJ whole genome shotgun (WGS) entry which is preliminary data.</text>
</comment>
<organism evidence="1 2">
    <name type="scientific">Chiloscyllium punctatum</name>
    <name type="common">Brownbanded bambooshark</name>
    <name type="synonym">Hemiscyllium punctatum</name>
    <dbReference type="NCBI Taxonomy" id="137246"/>
    <lineage>
        <taxon>Eukaryota</taxon>
        <taxon>Metazoa</taxon>
        <taxon>Chordata</taxon>
        <taxon>Craniata</taxon>
        <taxon>Vertebrata</taxon>
        <taxon>Chondrichthyes</taxon>
        <taxon>Elasmobranchii</taxon>
        <taxon>Galeomorphii</taxon>
        <taxon>Galeoidea</taxon>
        <taxon>Orectolobiformes</taxon>
        <taxon>Hemiscylliidae</taxon>
        <taxon>Chiloscyllium</taxon>
    </lineage>
</organism>
<dbReference type="AlphaFoldDB" id="A0A401THP1"/>
<evidence type="ECO:0000313" key="2">
    <source>
        <dbReference type="Proteomes" id="UP000287033"/>
    </source>
</evidence>
<keyword evidence="2" id="KW-1185">Reference proteome</keyword>
<name>A0A401THP1_CHIPU</name>
<reference evidence="1 2" key="1">
    <citation type="journal article" date="2018" name="Nat. Ecol. Evol.">
        <title>Shark genomes provide insights into elasmobranch evolution and the origin of vertebrates.</title>
        <authorList>
            <person name="Hara Y"/>
            <person name="Yamaguchi K"/>
            <person name="Onimaru K"/>
            <person name="Kadota M"/>
            <person name="Koyanagi M"/>
            <person name="Keeley SD"/>
            <person name="Tatsumi K"/>
            <person name="Tanaka K"/>
            <person name="Motone F"/>
            <person name="Kageyama Y"/>
            <person name="Nozu R"/>
            <person name="Adachi N"/>
            <person name="Nishimura O"/>
            <person name="Nakagawa R"/>
            <person name="Tanegashima C"/>
            <person name="Kiyatake I"/>
            <person name="Matsumoto R"/>
            <person name="Murakumo K"/>
            <person name="Nishida K"/>
            <person name="Terakita A"/>
            <person name="Kuratani S"/>
            <person name="Sato K"/>
            <person name="Hyodo S Kuraku.S."/>
        </authorList>
    </citation>
    <scope>NUCLEOTIDE SEQUENCE [LARGE SCALE GENOMIC DNA]</scope>
</reference>
<dbReference type="EMBL" id="BEZZ01074243">
    <property type="protein sequence ID" value="GCC42180.1"/>
    <property type="molecule type" value="Genomic_DNA"/>
</dbReference>
<proteinExistence type="predicted"/>
<evidence type="ECO:0000313" key="1">
    <source>
        <dbReference type="EMBL" id="GCC42180.1"/>
    </source>
</evidence>
<dbReference type="Proteomes" id="UP000287033">
    <property type="component" value="Unassembled WGS sequence"/>
</dbReference>
<sequence length="82" mass="9178">MTLARIGQELSNISHSLDCEGSELKRCIVVAASKRIVQSTLTQLQATRDTLNTKMPWLIHRSPSEEGRNWTGLVKESRSLAE</sequence>
<accession>A0A401THP1</accession>
<protein>
    <submittedName>
        <fullName evidence="1">Uncharacterized protein</fullName>
    </submittedName>
</protein>
<feature type="non-terminal residue" evidence="1">
    <location>
        <position position="82"/>
    </location>
</feature>